<accession>A0A0B7BYU9</accession>
<name>A0A0B7BYU9_9EUPU</name>
<dbReference type="AlphaFoldDB" id="A0A0B7BYU9"/>
<evidence type="ECO:0000256" key="1">
    <source>
        <dbReference type="SAM" id="MobiDB-lite"/>
    </source>
</evidence>
<proteinExistence type="predicted"/>
<feature type="region of interest" description="Disordered" evidence="1">
    <location>
        <begin position="1"/>
        <end position="57"/>
    </location>
</feature>
<dbReference type="EMBL" id="HACG01051246">
    <property type="protein sequence ID" value="CEK98117.1"/>
    <property type="molecule type" value="Transcribed_RNA"/>
</dbReference>
<feature type="non-terminal residue" evidence="2">
    <location>
        <position position="1"/>
    </location>
</feature>
<reference evidence="2" key="1">
    <citation type="submission" date="2014-12" db="EMBL/GenBank/DDBJ databases">
        <title>Insight into the proteome of Arion vulgaris.</title>
        <authorList>
            <person name="Aradska J."/>
            <person name="Bulat T."/>
            <person name="Smidak R."/>
            <person name="Sarate P."/>
            <person name="Gangsoo J."/>
            <person name="Sialana F."/>
            <person name="Bilban M."/>
            <person name="Lubec G."/>
        </authorList>
    </citation>
    <scope>NUCLEOTIDE SEQUENCE</scope>
    <source>
        <tissue evidence="2">Skin</tissue>
    </source>
</reference>
<gene>
    <name evidence="2" type="primary">ORF217833</name>
</gene>
<sequence length="57" mass="6196">PTLSPGLRSAVDTQRPELGNDFPVDVEEEEVGYENLDSDENDDDINENGSSVTEGQT</sequence>
<organism evidence="2">
    <name type="scientific">Arion vulgaris</name>
    <dbReference type="NCBI Taxonomy" id="1028688"/>
    <lineage>
        <taxon>Eukaryota</taxon>
        <taxon>Metazoa</taxon>
        <taxon>Spiralia</taxon>
        <taxon>Lophotrochozoa</taxon>
        <taxon>Mollusca</taxon>
        <taxon>Gastropoda</taxon>
        <taxon>Heterobranchia</taxon>
        <taxon>Euthyneura</taxon>
        <taxon>Panpulmonata</taxon>
        <taxon>Eupulmonata</taxon>
        <taxon>Stylommatophora</taxon>
        <taxon>Helicina</taxon>
        <taxon>Arionoidea</taxon>
        <taxon>Arionidae</taxon>
        <taxon>Arion</taxon>
    </lineage>
</organism>
<feature type="compositionally biased region" description="Acidic residues" evidence="1">
    <location>
        <begin position="24"/>
        <end position="46"/>
    </location>
</feature>
<protein>
    <submittedName>
        <fullName evidence="2">Uncharacterized protein</fullName>
    </submittedName>
</protein>
<evidence type="ECO:0000313" key="2">
    <source>
        <dbReference type="EMBL" id="CEK98117.1"/>
    </source>
</evidence>